<evidence type="ECO:0000313" key="1">
    <source>
        <dbReference type="EMBL" id="OIQ87726.1"/>
    </source>
</evidence>
<proteinExistence type="predicted"/>
<dbReference type="EMBL" id="MLJW01000407">
    <property type="protein sequence ID" value="OIQ87726.1"/>
    <property type="molecule type" value="Genomic_DNA"/>
</dbReference>
<reference evidence="1" key="1">
    <citation type="submission" date="2016-10" db="EMBL/GenBank/DDBJ databases">
        <title>Sequence of Gallionella enrichment culture.</title>
        <authorList>
            <person name="Poehlein A."/>
            <person name="Muehling M."/>
            <person name="Daniel R."/>
        </authorList>
    </citation>
    <scope>NUCLEOTIDE SEQUENCE</scope>
</reference>
<evidence type="ECO:0008006" key="2">
    <source>
        <dbReference type="Google" id="ProtNLM"/>
    </source>
</evidence>
<accession>A0A1J5QVP5</accession>
<dbReference type="InterPro" id="IPR023393">
    <property type="entry name" value="START-like_dom_sf"/>
</dbReference>
<organism evidence="1">
    <name type="scientific">mine drainage metagenome</name>
    <dbReference type="NCBI Taxonomy" id="410659"/>
    <lineage>
        <taxon>unclassified sequences</taxon>
        <taxon>metagenomes</taxon>
        <taxon>ecological metagenomes</taxon>
    </lineage>
</organism>
<dbReference type="Gene3D" id="3.30.530.20">
    <property type="match status" value="1"/>
</dbReference>
<gene>
    <name evidence="1" type="ORF">GALL_304040</name>
</gene>
<name>A0A1J5QVP5_9ZZZZ</name>
<dbReference type="AlphaFoldDB" id="A0A1J5QVP5"/>
<protein>
    <recommendedName>
        <fullName evidence="2">Polyketide cyclase / dehydrase and lipid transport</fullName>
    </recommendedName>
</protein>
<comment type="caution">
    <text evidence="1">The sequence shown here is derived from an EMBL/GenBank/DDBJ whole genome shotgun (WGS) entry which is preliminary data.</text>
</comment>
<sequence length="195" mass="20951">MRRFSSFTMVRQPVDAVWATMRDRLGEVAAAMEDLQGIELLECAADGGGLHRLNRWTARQKIPAMLHAALGGESIAWLDRAFWRDADKICVWSIEPALLAGHIECGGTTRYESAMAGRGTRVSFEGYFSLMPGFASALPAALEPAAAGFVESIVSTVIPRNLARAIIAAGELIVAEQRAGGPLRLDGAALDQPSR</sequence>